<keyword evidence="3" id="KW-0808">Transferase</keyword>
<dbReference type="InterPro" id="IPR045194">
    <property type="entry name" value="MGRN1/RNF157-like"/>
</dbReference>
<feature type="region of interest" description="Disordered" evidence="9">
    <location>
        <begin position="384"/>
        <end position="424"/>
    </location>
</feature>
<dbReference type="EC" id="2.3.2.27" evidence="2"/>
<name>A0AAV4TW14_9ARAC</name>
<feature type="region of interest" description="Disordered" evidence="9">
    <location>
        <begin position="518"/>
        <end position="564"/>
    </location>
</feature>
<keyword evidence="6" id="KW-0833">Ubl conjugation pathway</keyword>
<evidence type="ECO:0000259" key="10">
    <source>
        <dbReference type="PROSITE" id="PS50089"/>
    </source>
</evidence>
<evidence type="ECO:0000256" key="9">
    <source>
        <dbReference type="SAM" id="MobiDB-lite"/>
    </source>
</evidence>
<dbReference type="InterPro" id="IPR058981">
    <property type="entry name" value="MGRN1/RNF157-like_N"/>
</dbReference>
<comment type="caution">
    <text evidence="11">The sequence shown here is derived from an EMBL/GenBank/DDBJ whole genome shotgun (WGS) entry which is preliminary data.</text>
</comment>
<dbReference type="GO" id="GO:0061630">
    <property type="term" value="F:ubiquitin protein ligase activity"/>
    <property type="evidence" value="ECO:0007669"/>
    <property type="project" value="UniProtKB-EC"/>
</dbReference>
<evidence type="ECO:0000256" key="7">
    <source>
        <dbReference type="ARBA" id="ARBA00022833"/>
    </source>
</evidence>
<reference evidence="11 12" key="1">
    <citation type="submission" date="2021-06" db="EMBL/GenBank/DDBJ databases">
        <title>Caerostris darwini draft genome.</title>
        <authorList>
            <person name="Kono N."/>
            <person name="Arakawa K."/>
        </authorList>
    </citation>
    <scope>NUCLEOTIDE SEQUENCE [LARGE SCALE GENOMIC DNA]</scope>
</reference>
<dbReference type="Gene3D" id="3.30.40.10">
    <property type="entry name" value="Zinc/RING finger domain, C3HC4 (zinc finger)"/>
    <property type="match status" value="1"/>
</dbReference>
<sequence>MGSFFSRQNAGIEEPESTSNNAYRYPPRNGKYFASHFIMGGEKFQTTDPENYLFGENMDLNFLGGKPAPFPYAAPQANEPTRTLHSLMNIRKETLRFIKTQDTANAEKPTGENAPLNTRYNIEFYFDTNVRCNITIYYFCTEEVTPNGVTYHPQDASLNSETFHYKKGINQQFSQTSHVFDPSKYTEEMLLYRLDTEVIPILIQCVAEEGDEPKQSHMLIAIVEKNPDDSYSLKPLKQKMFVDGLCYLLQEIYGIENKNAHQPELADEDVEDSGFDCVICMSDPRDTMILPCRHLCLCNSCSDSLRYQANNCPICRAPFRALLQIKAVRKINNALPQISHNPENQSSFDIPPGYEAISLIEALNGPILPSAPLVPFVSAPNPPFSNSPDVRPKHRNLDRHHSSSASLKLGDNSTPEKDGSAPGKLQASIEIVPALAETALISSDKLDLKTESLSLTRGEGRKHKKGFRTSSAPEKMRLLANSVNIVNEVGSKRKVEKDAELAETRSLLEGNVAAEEGTGAVCSPKPSRPCSRTSPISLSTPHSLHLCEKSSRDVSPGGDDSDYFTPEEISTTMLVDQGTDTSLDMPQTAELACGGDSVGKVKSDSSIIGKHKINREKHTVVVSDTDTDKALGLDKSDTKNADVSKKSESSLDKPTSSLPGTPASNASHHSSADSFSSTSSTRLLLRPRSYETLPE</sequence>
<feature type="region of interest" description="Disordered" evidence="9">
    <location>
        <begin position="1"/>
        <end position="25"/>
    </location>
</feature>
<dbReference type="InterPro" id="IPR001841">
    <property type="entry name" value="Znf_RING"/>
</dbReference>
<dbReference type="Proteomes" id="UP001054837">
    <property type="component" value="Unassembled WGS sequence"/>
</dbReference>
<feature type="compositionally biased region" description="Polar residues" evidence="9">
    <location>
        <begin position="530"/>
        <end position="542"/>
    </location>
</feature>
<dbReference type="EMBL" id="BPLQ01010269">
    <property type="protein sequence ID" value="GIY49731.1"/>
    <property type="molecule type" value="Genomic_DNA"/>
</dbReference>
<dbReference type="SMART" id="SM00184">
    <property type="entry name" value="RING"/>
    <property type="match status" value="1"/>
</dbReference>
<organism evidence="11 12">
    <name type="scientific">Caerostris darwini</name>
    <dbReference type="NCBI Taxonomy" id="1538125"/>
    <lineage>
        <taxon>Eukaryota</taxon>
        <taxon>Metazoa</taxon>
        <taxon>Ecdysozoa</taxon>
        <taxon>Arthropoda</taxon>
        <taxon>Chelicerata</taxon>
        <taxon>Arachnida</taxon>
        <taxon>Araneae</taxon>
        <taxon>Araneomorphae</taxon>
        <taxon>Entelegynae</taxon>
        <taxon>Araneoidea</taxon>
        <taxon>Araneidae</taxon>
        <taxon>Caerostris</taxon>
    </lineage>
</organism>
<evidence type="ECO:0000256" key="5">
    <source>
        <dbReference type="ARBA" id="ARBA00022771"/>
    </source>
</evidence>
<dbReference type="GO" id="GO:0008270">
    <property type="term" value="F:zinc ion binding"/>
    <property type="evidence" value="ECO:0007669"/>
    <property type="project" value="UniProtKB-KW"/>
</dbReference>
<dbReference type="FunFam" id="3.30.40.10:FF:000013">
    <property type="entry name" value="E3 ubiquitin-protein ligase MGRN1 isoform 1"/>
    <property type="match status" value="1"/>
</dbReference>
<protein>
    <recommendedName>
        <fullName evidence="2">RING-type E3 ubiquitin transferase</fullName>
        <ecNumber evidence="2">2.3.2.27</ecNumber>
    </recommendedName>
</protein>
<keyword evidence="7" id="KW-0862">Zinc</keyword>
<comment type="catalytic activity">
    <reaction evidence="1">
        <text>S-ubiquitinyl-[E2 ubiquitin-conjugating enzyme]-L-cysteine + [acceptor protein]-L-lysine = [E2 ubiquitin-conjugating enzyme]-L-cysteine + N(6)-ubiquitinyl-[acceptor protein]-L-lysine.</text>
        <dbReference type="EC" id="2.3.2.27"/>
    </reaction>
</comment>
<dbReference type="Pfam" id="PF13920">
    <property type="entry name" value="zf-C3HC4_3"/>
    <property type="match status" value="1"/>
</dbReference>
<keyword evidence="12" id="KW-1185">Reference proteome</keyword>
<evidence type="ECO:0000256" key="2">
    <source>
        <dbReference type="ARBA" id="ARBA00012483"/>
    </source>
</evidence>
<keyword evidence="4" id="KW-0479">Metal-binding</keyword>
<evidence type="ECO:0000313" key="11">
    <source>
        <dbReference type="EMBL" id="GIY49731.1"/>
    </source>
</evidence>
<evidence type="ECO:0000313" key="12">
    <source>
        <dbReference type="Proteomes" id="UP001054837"/>
    </source>
</evidence>
<keyword evidence="5 8" id="KW-0863">Zinc-finger</keyword>
<evidence type="ECO:0000256" key="4">
    <source>
        <dbReference type="ARBA" id="ARBA00022723"/>
    </source>
</evidence>
<proteinExistence type="predicted"/>
<gene>
    <name evidence="11" type="primary">Rnf157</name>
    <name evidence="11" type="ORF">CDAR_551091</name>
</gene>
<dbReference type="PROSITE" id="PS50089">
    <property type="entry name" value="ZF_RING_2"/>
    <property type="match status" value="1"/>
</dbReference>
<dbReference type="PANTHER" id="PTHR22996">
    <property type="entry name" value="MAHOGUNIN"/>
    <property type="match status" value="1"/>
</dbReference>
<dbReference type="GO" id="GO:0005737">
    <property type="term" value="C:cytoplasm"/>
    <property type="evidence" value="ECO:0007669"/>
    <property type="project" value="TreeGrafter"/>
</dbReference>
<evidence type="ECO:0000256" key="3">
    <source>
        <dbReference type="ARBA" id="ARBA00022679"/>
    </source>
</evidence>
<evidence type="ECO:0000256" key="1">
    <source>
        <dbReference type="ARBA" id="ARBA00000900"/>
    </source>
</evidence>
<dbReference type="Pfam" id="PF26192">
    <property type="entry name" value="RNF157-like_N"/>
    <property type="match status" value="1"/>
</dbReference>
<feature type="region of interest" description="Disordered" evidence="9">
    <location>
        <begin position="606"/>
        <end position="695"/>
    </location>
</feature>
<feature type="compositionally biased region" description="Low complexity" evidence="9">
    <location>
        <begin position="661"/>
        <end position="687"/>
    </location>
</feature>
<dbReference type="SUPFAM" id="SSF57850">
    <property type="entry name" value="RING/U-box"/>
    <property type="match status" value="1"/>
</dbReference>
<accession>A0AAV4TW14</accession>
<evidence type="ECO:0000256" key="8">
    <source>
        <dbReference type="PROSITE-ProRule" id="PRU00175"/>
    </source>
</evidence>
<dbReference type="InterPro" id="IPR013083">
    <property type="entry name" value="Znf_RING/FYVE/PHD"/>
</dbReference>
<dbReference type="PANTHER" id="PTHR22996:SF0">
    <property type="entry name" value="RE60872P-RELATED"/>
    <property type="match status" value="1"/>
</dbReference>
<evidence type="ECO:0000256" key="6">
    <source>
        <dbReference type="ARBA" id="ARBA00022786"/>
    </source>
</evidence>
<dbReference type="GO" id="GO:0016567">
    <property type="term" value="P:protein ubiquitination"/>
    <property type="evidence" value="ECO:0007669"/>
    <property type="project" value="TreeGrafter"/>
</dbReference>
<feature type="domain" description="RING-type" evidence="10">
    <location>
        <begin position="277"/>
        <end position="316"/>
    </location>
</feature>
<dbReference type="AlphaFoldDB" id="A0AAV4TW14"/>
<feature type="compositionally biased region" description="Basic and acidic residues" evidence="9">
    <location>
        <begin position="626"/>
        <end position="651"/>
    </location>
</feature>